<dbReference type="GeneID" id="18938360"/>
<gene>
    <name evidence="1" type="ORF">ISF9_049</name>
</gene>
<dbReference type="Proteomes" id="UP000019700">
    <property type="component" value="Genome"/>
</dbReference>
<dbReference type="RefSeq" id="YP_009021494.1">
    <property type="nucleotide sequence ID" value="NC_023859.1"/>
</dbReference>
<name>W8NNX8_9CAUD</name>
<sequence length="45" mass="5338">MSDSECPECGEPEMIFYRGEWFKEDDYREPDAYGCAECGYTEVLW</sequence>
<accession>W8NNX8</accession>
<evidence type="ECO:0000313" key="2">
    <source>
        <dbReference type="Proteomes" id="UP000019700"/>
    </source>
</evidence>
<dbReference type="KEGG" id="vg:18938360"/>
<organism evidence="1 2">
    <name type="scientific">Microbacterium phage vB_MoxS-ISF9</name>
    <dbReference type="NCBI Taxonomy" id="1458670"/>
    <lineage>
        <taxon>Viruses</taxon>
        <taxon>Duplodnaviria</taxon>
        <taxon>Heunggongvirae</taxon>
        <taxon>Uroviricota</taxon>
        <taxon>Caudoviricetes</taxon>
        <taxon>Farahnazvirus</taxon>
        <taxon>Farahnazvirus ISF9</taxon>
    </lineage>
</organism>
<dbReference type="EMBL" id="KJ173786">
    <property type="protein sequence ID" value="AHL18519.1"/>
    <property type="molecule type" value="Genomic_DNA"/>
</dbReference>
<keyword evidence="2" id="KW-1185">Reference proteome</keyword>
<reference evidence="1 2" key="1">
    <citation type="journal article" date="2014" name="Arch. Virol.">
        <title>Complete genome sequence of a novel phage, vB_MoxS-ISF9, infecting methylotrophic Microbacterium: first report of a virulent Microbacterium phage.</title>
        <authorList>
            <person name="Zamani I."/>
            <person name="Bouzari M."/>
            <person name="Emtiazi G."/>
            <person name="Ghasemi S.M."/>
            <person name="Chang H.I."/>
        </authorList>
    </citation>
    <scope>NUCLEOTIDE SEQUENCE [LARGE SCALE GENOMIC DNA]</scope>
</reference>
<proteinExistence type="predicted"/>
<evidence type="ECO:0000313" key="1">
    <source>
        <dbReference type="EMBL" id="AHL18519.1"/>
    </source>
</evidence>
<protein>
    <submittedName>
        <fullName evidence="1">Uncharacterized protein</fullName>
    </submittedName>
</protein>